<dbReference type="Pfam" id="PF10189">
    <property type="entry name" value="Ints3_N"/>
    <property type="match status" value="1"/>
</dbReference>
<protein>
    <recommendedName>
        <fullName evidence="1">Integrator complex subunit 3 N-terminal domain-containing protein</fullName>
    </recommendedName>
</protein>
<dbReference type="EMBL" id="CAMAPF010001039">
    <property type="protein sequence ID" value="CAH9142328.1"/>
    <property type="molecule type" value="Genomic_DNA"/>
</dbReference>
<evidence type="ECO:0000313" key="3">
    <source>
        <dbReference type="Proteomes" id="UP001152523"/>
    </source>
</evidence>
<dbReference type="InterPro" id="IPR019333">
    <property type="entry name" value="INTS3_N"/>
</dbReference>
<dbReference type="PANTHER" id="PTHR13587">
    <property type="entry name" value="INTEGRATOR COMPLEX SUBUNIT 3"/>
    <property type="match status" value="1"/>
</dbReference>
<dbReference type="AlphaFoldDB" id="A0AAV0G424"/>
<sequence>MAGSLVHRATHDAENPLEASLREAFNLHEGDLQPPFALKSLSQKQYSRLNEAILFGLLSQPHSVKTLIKLLHAIITDGYSYFTSMVTRFIDELYAKLTDSAKIQIIWVAREMIDVLAIGYDGLLVSLLRQIIGGDFGEGNLWLCSEMVGILLSKWDSLVEEDPLVLTYGLYVFLRLLADHGRLSNDPRLKTLKRLETEFCIRVLREHFGLCLRIGKDLVRLLQDLVHIAEFKSIWKDLLFNPGEFKVNDFKSIAQIYGLRTPSLYFSLRITPEMERNLRFLLTKVKLGNQRRYQVWFAKKFLSSPDRETLLVDIVRFICCTCRSSSEDSHDVDVMPRWAVIGWLLMSCRKGCVQANLKLGLFYDWLFFGEDDDMMCVEPAILLMVNSIPKYSDITNTLLEFLLILIDNYDVERKDVIIKGVLSAIHALISKGVIKSLDVLTQSDMVSPLLREMLGKLLSFMETARSKEVQTIVLPQNTTPPVI</sequence>
<dbReference type="InterPro" id="IPR045334">
    <property type="entry name" value="INTS3"/>
</dbReference>
<organism evidence="2 3">
    <name type="scientific">Cuscuta epithymum</name>
    <dbReference type="NCBI Taxonomy" id="186058"/>
    <lineage>
        <taxon>Eukaryota</taxon>
        <taxon>Viridiplantae</taxon>
        <taxon>Streptophyta</taxon>
        <taxon>Embryophyta</taxon>
        <taxon>Tracheophyta</taxon>
        <taxon>Spermatophyta</taxon>
        <taxon>Magnoliopsida</taxon>
        <taxon>eudicotyledons</taxon>
        <taxon>Gunneridae</taxon>
        <taxon>Pentapetalae</taxon>
        <taxon>asterids</taxon>
        <taxon>lamiids</taxon>
        <taxon>Solanales</taxon>
        <taxon>Convolvulaceae</taxon>
        <taxon>Cuscuteae</taxon>
        <taxon>Cuscuta</taxon>
        <taxon>Cuscuta subgen. Cuscuta</taxon>
    </lineage>
</organism>
<gene>
    <name evidence="2" type="ORF">CEPIT_LOCUS39818</name>
</gene>
<feature type="domain" description="Integrator complex subunit 3 N-terminal" evidence="1">
    <location>
        <begin position="44"/>
        <end position="454"/>
    </location>
</feature>
<evidence type="ECO:0000259" key="1">
    <source>
        <dbReference type="Pfam" id="PF10189"/>
    </source>
</evidence>
<reference evidence="2" key="1">
    <citation type="submission" date="2022-07" db="EMBL/GenBank/DDBJ databases">
        <authorList>
            <person name="Macas J."/>
            <person name="Novak P."/>
            <person name="Neumann P."/>
        </authorList>
    </citation>
    <scope>NUCLEOTIDE SEQUENCE</scope>
</reference>
<dbReference type="GO" id="GO:0005737">
    <property type="term" value="C:cytoplasm"/>
    <property type="evidence" value="ECO:0007669"/>
    <property type="project" value="TreeGrafter"/>
</dbReference>
<dbReference type="PANTHER" id="PTHR13587:SF7">
    <property type="entry name" value="INTEGRATOR COMPLEX SUBUNIT 3"/>
    <property type="match status" value="1"/>
</dbReference>
<accession>A0AAV0G424</accession>
<proteinExistence type="predicted"/>
<name>A0AAV0G424_9ASTE</name>
<evidence type="ECO:0000313" key="2">
    <source>
        <dbReference type="EMBL" id="CAH9142328.1"/>
    </source>
</evidence>
<dbReference type="Proteomes" id="UP001152523">
    <property type="component" value="Unassembled WGS sequence"/>
</dbReference>
<comment type="caution">
    <text evidence="2">The sequence shown here is derived from an EMBL/GenBank/DDBJ whole genome shotgun (WGS) entry which is preliminary data.</text>
</comment>
<keyword evidence="3" id="KW-1185">Reference proteome</keyword>